<evidence type="ECO:0000313" key="2">
    <source>
        <dbReference type="EMBL" id="KJV09081.1"/>
    </source>
</evidence>
<dbReference type="GO" id="GO:0006935">
    <property type="term" value="P:chemotaxis"/>
    <property type="evidence" value="ECO:0007669"/>
    <property type="project" value="InterPro"/>
</dbReference>
<sequence>MAAQPENGAVERKSLVAVQGFVRYLSVAVVGQRFAIPLDRVIGVTESTFVTPLPFSPPPFEGLVLAMGQVVPQIGLAAILGLQSSEAGVIVLISDLGGSVGLRVDQVHAMLQVDPEQINFATPEARATAPMILGQFGEGPARTSVLNLDHLTTDTSLMSFAESGAVLLATESGAAALDDDEASPDQTQPYLMLEVGDEVYAIKIDHLVELLELSTLRPAPHAPAWIAGLLNRRGEPLLGLSLAALLGRPEGKPGRLGVVVGLDGGEVALIADHSLGIDRYAADQVHALREPVAGIASYLVKSDATIVGILDTETLLRPIRDEVALWVPRATAAPAPLAAPVKPMEFHQYLTLRIGREFLAVPLDRIQRLEASIEVTPIPDRGTGFHGLADVGDAVVPVIDLRQILSGGGEPILLEPNPPCLLAMVEGGIAGVIVHQVLRIETVPESHISPAEDAHNLPISQILHIQDRLMSVVSLDRLLPPL</sequence>
<dbReference type="SMART" id="SM00260">
    <property type="entry name" value="CheW"/>
    <property type="match status" value="3"/>
</dbReference>
<dbReference type="EMBL" id="LAJY01000365">
    <property type="protein sequence ID" value="KJV09081.1"/>
    <property type="molecule type" value="Genomic_DNA"/>
</dbReference>
<dbReference type="InterPro" id="IPR002545">
    <property type="entry name" value="CheW-lke_dom"/>
</dbReference>
<dbReference type="GO" id="GO:0005829">
    <property type="term" value="C:cytosol"/>
    <property type="evidence" value="ECO:0007669"/>
    <property type="project" value="TreeGrafter"/>
</dbReference>
<protein>
    <recommendedName>
        <fullName evidence="1">CheW-like domain-containing protein</fullName>
    </recommendedName>
</protein>
<reference evidence="2 3" key="1">
    <citation type="submission" date="2015-03" db="EMBL/GenBank/DDBJ databases">
        <title>Draft genome sequence of Elstera litoralis.</title>
        <authorList>
            <person name="Rahalkar M.C."/>
            <person name="Dhakephalkar P.K."/>
            <person name="Pore S.D."/>
            <person name="Arora P."/>
            <person name="Kapse N.G."/>
            <person name="Pandit P.S."/>
        </authorList>
    </citation>
    <scope>NUCLEOTIDE SEQUENCE [LARGE SCALE GENOMIC DNA]</scope>
    <source>
        <strain evidence="2 3">Dia-1</strain>
    </source>
</reference>
<dbReference type="PANTHER" id="PTHR22617">
    <property type="entry name" value="CHEMOTAXIS SENSOR HISTIDINE KINASE-RELATED"/>
    <property type="match status" value="1"/>
</dbReference>
<dbReference type="Pfam" id="PF01584">
    <property type="entry name" value="CheW"/>
    <property type="match status" value="3"/>
</dbReference>
<feature type="domain" description="CheW-like" evidence="1">
    <location>
        <begin position="346"/>
        <end position="482"/>
    </location>
</feature>
<dbReference type="Gene3D" id="2.40.50.180">
    <property type="entry name" value="CheA-289, Domain 4"/>
    <property type="match status" value="3"/>
</dbReference>
<dbReference type="GO" id="GO:0007165">
    <property type="term" value="P:signal transduction"/>
    <property type="evidence" value="ECO:0007669"/>
    <property type="project" value="InterPro"/>
</dbReference>
<dbReference type="PANTHER" id="PTHR22617:SF23">
    <property type="entry name" value="CHEMOTAXIS PROTEIN CHEW"/>
    <property type="match status" value="1"/>
</dbReference>
<dbReference type="PROSITE" id="PS50851">
    <property type="entry name" value="CHEW"/>
    <property type="match status" value="3"/>
</dbReference>
<dbReference type="SUPFAM" id="SSF50341">
    <property type="entry name" value="CheW-like"/>
    <property type="match status" value="3"/>
</dbReference>
<dbReference type="InterPro" id="IPR036061">
    <property type="entry name" value="CheW-like_dom_sf"/>
</dbReference>
<dbReference type="InterPro" id="IPR039315">
    <property type="entry name" value="CheW"/>
</dbReference>
<accession>A0A0F3IQV2</accession>
<proteinExistence type="predicted"/>
<dbReference type="AlphaFoldDB" id="A0A0F3IQV2"/>
<name>A0A0F3IQV2_9PROT</name>
<organism evidence="2 3">
    <name type="scientific">Elstera litoralis</name>
    <dbReference type="NCBI Taxonomy" id="552518"/>
    <lineage>
        <taxon>Bacteria</taxon>
        <taxon>Pseudomonadati</taxon>
        <taxon>Pseudomonadota</taxon>
        <taxon>Alphaproteobacteria</taxon>
        <taxon>Rhodospirillales</taxon>
        <taxon>Rhodospirillaceae</taxon>
        <taxon>Elstera</taxon>
    </lineage>
</organism>
<feature type="domain" description="CheW-like" evidence="1">
    <location>
        <begin position="187"/>
        <end position="321"/>
    </location>
</feature>
<dbReference type="RefSeq" id="WP_045776352.1">
    <property type="nucleotide sequence ID" value="NZ_LAJY01000365.1"/>
</dbReference>
<dbReference type="Proteomes" id="UP000033774">
    <property type="component" value="Unassembled WGS sequence"/>
</dbReference>
<comment type="caution">
    <text evidence="2">The sequence shown here is derived from an EMBL/GenBank/DDBJ whole genome shotgun (WGS) entry which is preliminary data.</text>
</comment>
<keyword evidence="3" id="KW-1185">Reference proteome</keyword>
<evidence type="ECO:0000313" key="3">
    <source>
        <dbReference type="Proteomes" id="UP000033774"/>
    </source>
</evidence>
<evidence type="ECO:0000259" key="1">
    <source>
        <dbReference type="PROSITE" id="PS50851"/>
    </source>
</evidence>
<feature type="domain" description="CheW-like" evidence="1">
    <location>
        <begin position="21"/>
        <end position="157"/>
    </location>
</feature>
<dbReference type="OrthoDB" id="7299030at2"/>
<dbReference type="Gene3D" id="2.30.30.40">
    <property type="entry name" value="SH3 Domains"/>
    <property type="match status" value="3"/>
</dbReference>
<gene>
    <name evidence="2" type="ORF">VZ95_13705</name>
</gene>